<gene>
    <name evidence="1" type="ORF">J8A68_004862</name>
</gene>
<protein>
    <submittedName>
        <fullName evidence="1">Uncharacterized protein</fullName>
    </submittedName>
</protein>
<proteinExistence type="predicted"/>
<keyword evidence="2" id="KW-1185">Reference proteome</keyword>
<organism evidence="1 2">
    <name type="scientific">[Candida] subhashii</name>
    <dbReference type="NCBI Taxonomy" id="561895"/>
    <lineage>
        <taxon>Eukaryota</taxon>
        <taxon>Fungi</taxon>
        <taxon>Dikarya</taxon>
        <taxon>Ascomycota</taxon>
        <taxon>Saccharomycotina</taxon>
        <taxon>Pichiomycetes</taxon>
        <taxon>Debaryomycetaceae</taxon>
        <taxon>Spathaspora</taxon>
    </lineage>
</organism>
<dbReference type="OrthoDB" id="2543597at2759"/>
<dbReference type="GeneID" id="73471662"/>
<reference evidence="1 2" key="1">
    <citation type="journal article" date="2021" name="DNA Res.">
        <title>Genome analysis of Candida subhashii reveals its hybrid nature and dual mitochondrial genome conformations.</title>
        <authorList>
            <person name="Mixao V."/>
            <person name="Hegedusova E."/>
            <person name="Saus E."/>
            <person name="Pryszcz L.P."/>
            <person name="Cillingova A."/>
            <person name="Nosek J."/>
            <person name="Gabaldon T."/>
        </authorList>
    </citation>
    <scope>NUCLEOTIDE SEQUENCE [LARGE SCALE GENOMIC DNA]</scope>
    <source>
        <strain evidence="1 2">CBS 10753</strain>
    </source>
</reference>
<name>A0A8J5UWG8_9ASCO</name>
<dbReference type="EMBL" id="JAGSYN010000216">
    <property type="protein sequence ID" value="KAG7661594.1"/>
    <property type="molecule type" value="Genomic_DNA"/>
</dbReference>
<sequence length="101" mass="11545">MKKAKKSIATQNKIRKVLHHKLITASTINADSNRQYPQRLTPSILKNDNCDLLIYLIYMKYINDLIKGGGDPKYGLIGKNGEITEQRLNNANDELIRKYQG</sequence>
<accession>A0A8J5UWG8</accession>
<comment type="caution">
    <text evidence="1">The sequence shown here is derived from an EMBL/GenBank/DDBJ whole genome shotgun (WGS) entry which is preliminary data.</text>
</comment>
<dbReference type="Proteomes" id="UP000694255">
    <property type="component" value="Unassembled WGS sequence"/>
</dbReference>
<evidence type="ECO:0000313" key="1">
    <source>
        <dbReference type="EMBL" id="KAG7661594.1"/>
    </source>
</evidence>
<dbReference type="AlphaFoldDB" id="A0A8J5UWG8"/>
<dbReference type="RefSeq" id="XP_049261827.1">
    <property type="nucleotide sequence ID" value="XM_049408866.1"/>
</dbReference>
<evidence type="ECO:0000313" key="2">
    <source>
        <dbReference type="Proteomes" id="UP000694255"/>
    </source>
</evidence>